<evidence type="ECO:0000256" key="11">
    <source>
        <dbReference type="ARBA" id="ARBA00023317"/>
    </source>
</evidence>
<evidence type="ECO:0000256" key="10">
    <source>
        <dbReference type="ARBA" id="ARBA00023264"/>
    </source>
</evidence>
<dbReference type="GO" id="GO:0004609">
    <property type="term" value="F:phosphatidylserine decarboxylase activity"/>
    <property type="evidence" value="ECO:0007669"/>
    <property type="project" value="UniProtKB-UniRule"/>
</dbReference>
<evidence type="ECO:0000256" key="13">
    <source>
        <dbReference type="SAM" id="MobiDB-lite"/>
    </source>
</evidence>
<comment type="cofactor">
    <cofactor evidence="12">
        <name>pyruvate</name>
        <dbReference type="ChEBI" id="CHEBI:15361"/>
    </cofactor>
    <text evidence="12">Binds 1 pyruvoyl group covalently per subunit.</text>
</comment>
<evidence type="ECO:0000256" key="12">
    <source>
        <dbReference type="HAMAP-Rule" id="MF_03209"/>
    </source>
</evidence>
<comment type="PTM">
    <text evidence="12">Is synthesized initially as an inactive proenzyme. Formation of the active enzyme involves a self-maturation process in which the active site pyruvoyl group is generated from an internal serine residue via an autocatalytic post-translational modification. Two non-identical subunits are generated from the proenzyme in this reaction, and the pyruvate is formed at the N-terminus of the alpha chain, which is derived from the carboxyl end of the proenzyme. The autoendoproteolytic cleavage occurs by a canonical serine protease mechanism, in which the side chain hydroxyl group of the serine supplies its oxygen atom to form the C-terminus of the beta chain, while the remainder of the serine residue undergoes an oxidative deamination to produce ammonia and the pyruvoyl prosthetic group on the alpha chain. During this reaction, the Ser that is part of the protease active site of the proenzyme becomes the pyruvoyl prosthetic group, which constitutes an essential element of the active site of the mature decarboxylase.</text>
</comment>
<evidence type="ECO:0000256" key="2">
    <source>
        <dbReference type="ARBA" id="ARBA00022516"/>
    </source>
</evidence>
<dbReference type="PANTHER" id="PTHR10067">
    <property type="entry name" value="PHOSPHATIDYLSERINE DECARBOXYLASE"/>
    <property type="match status" value="1"/>
</dbReference>
<dbReference type="GO" id="GO:0006646">
    <property type="term" value="P:phosphatidylethanolamine biosynthetic process"/>
    <property type="evidence" value="ECO:0007669"/>
    <property type="project" value="UniProtKB-UniRule"/>
</dbReference>
<dbReference type="InterPro" id="IPR033179">
    <property type="entry name" value="PSD_type2_pro"/>
</dbReference>
<keyword evidence="9 12" id="KW-0456">Lyase</keyword>
<gene>
    <name evidence="12" type="primary">PSD2</name>
    <name evidence="16" type="ORF">BD410DRAFT_743571</name>
</gene>
<dbReference type="UniPathway" id="UPA00558">
    <property type="reaction ID" value="UER00616"/>
</dbReference>
<keyword evidence="11 12" id="KW-0670">Pyruvate</keyword>
<evidence type="ECO:0000256" key="5">
    <source>
        <dbReference type="ARBA" id="ARBA00023098"/>
    </source>
</evidence>
<dbReference type="OrthoDB" id="67700at2759"/>
<comment type="similarity">
    <text evidence="12">Belongs to the phosphatidylserine decarboxylase family. PSD-B subfamily. Eukaryotic type II sub-subfamily.</text>
</comment>
<dbReference type="SMART" id="SM00239">
    <property type="entry name" value="C2"/>
    <property type="match status" value="2"/>
</dbReference>
<protein>
    <recommendedName>
        <fullName evidence="12">Phosphatidylserine decarboxylase proenzyme 2</fullName>
        <ecNumber evidence="12">4.1.1.65</ecNumber>
    </recommendedName>
    <component>
        <recommendedName>
            <fullName evidence="12">Phosphatidylserine decarboxylase 2 beta chain</fullName>
        </recommendedName>
    </component>
    <component>
        <recommendedName>
            <fullName evidence="12">Phosphatidylserine decarboxylase 2 alpha chain</fullName>
        </recommendedName>
    </component>
</protein>
<feature type="site" description="Cleavage (non-hydrolytic); by autocatalysis" evidence="12">
    <location>
        <begin position="1094"/>
        <end position="1095"/>
    </location>
</feature>
<name>A0A4Y7QF85_9AGAM</name>
<comment type="subcellular location">
    <subcellularLocation>
        <location evidence="12">Golgi apparatus membrane</location>
        <topology evidence="12">Peripheral membrane protein</topology>
        <orientation evidence="12">Cytoplasmic side</orientation>
    </subcellularLocation>
    <subcellularLocation>
        <location evidence="12">Endosome membrane</location>
        <topology evidence="12">Peripheral membrane protein</topology>
        <orientation evidence="12">Cytoplasmic side</orientation>
    </subcellularLocation>
</comment>
<feature type="domain" description="C2" evidence="14">
    <location>
        <begin position="29"/>
        <end position="149"/>
    </location>
</feature>
<feature type="domain" description="EF-hand" evidence="15">
    <location>
        <begin position="539"/>
        <end position="574"/>
    </location>
</feature>
<organism evidence="16 17">
    <name type="scientific">Rickenella mellea</name>
    <dbReference type="NCBI Taxonomy" id="50990"/>
    <lineage>
        <taxon>Eukaryota</taxon>
        <taxon>Fungi</taxon>
        <taxon>Dikarya</taxon>
        <taxon>Basidiomycota</taxon>
        <taxon>Agaricomycotina</taxon>
        <taxon>Agaricomycetes</taxon>
        <taxon>Hymenochaetales</taxon>
        <taxon>Rickenellaceae</taxon>
        <taxon>Rickenella</taxon>
    </lineage>
</organism>
<comment type="domain">
    <text evidence="12">The C2 domains have an essential, but non-catalytic function. They may facilitate interactions with other proteins and are required for lipid transport function.</text>
</comment>
<feature type="region of interest" description="Disordered" evidence="13">
    <location>
        <begin position="676"/>
        <end position="695"/>
    </location>
</feature>
<keyword evidence="2 12" id="KW-0444">Lipid biosynthesis</keyword>
<feature type="compositionally biased region" description="Acidic residues" evidence="13">
    <location>
        <begin position="238"/>
        <end position="259"/>
    </location>
</feature>
<feature type="compositionally biased region" description="Polar residues" evidence="13">
    <location>
        <begin position="734"/>
        <end position="751"/>
    </location>
</feature>
<dbReference type="InterPro" id="IPR011992">
    <property type="entry name" value="EF-hand-dom_pair"/>
</dbReference>
<evidence type="ECO:0000313" key="17">
    <source>
        <dbReference type="Proteomes" id="UP000294933"/>
    </source>
</evidence>
<keyword evidence="4" id="KW-0106">Calcium</keyword>
<feature type="modified residue" description="Pyruvic acid (Ser); by autocatalysis" evidence="12">
    <location>
        <position position="1095"/>
    </location>
</feature>
<dbReference type="InterPro" id="IPR002048">
    <property type="entry name" value="EF_hand_dom"/>
</dbReference>
<dbReference type="InterPro" id="IPR033177">
    <property type="entry name" value="PSD-B"/>
</dbReference>
<evidence type="ECO:0000256" key="1">
    <source>
        <dbReference type="ARBA" id="ARBA00005189"/>
    </source>
</evidence>
<keyword evidence="6 12" id="KW-0472">Membrane</keyword>
<reference evidence="16 17" key="1">
    <citation type="submission" date="2018-06" db="EMBL/GenBank/DDBJ databases">
        <title>A transcriptomic atlas of mushroom development highlights an independent origin of complex multicellularity.</title>
        <authorList>
            <consortium name="DOE Joint Genome Institute"/>
            <person name="Krizsan K."/>
            <person name="Almasi E."/>
            <person name="Merenyi Z."/>
            <person name="Sahu N."/>
            <person name="Viragh M."/>
            <person name="Koszo T."/>
            <person name="Mondo S."/>
            <person name="Kiss B."/>
            <person name="Balint B."/>
            <person name="Kues U."/>
            <person name="Barry K."/>
            <person name="Hegedus J.C."/>
            <person name="Henrissat B."/>
            <person name="Johnson J."/>
            <person name="Lipzen A."/>
            <person name="Ohm R."/>
            <person name="Nagy I."/>
            <person name="Pangilinan J."/>
            <person name="Yan J."/>
            <person name="Xiong Y."/>
            <person name="Grigoriev I.V."/>
            <person name="Hibbett D.S."/>
            <person name="Nagy L.G."/>
        </authorList>
    </citation>
    <scope>NUCLEOTIDE SEQUENCE [LARGE SCALE GENOMIC DNA]</scope>
    <source>
        <strain evidence="16 17">SZMC22713</strain>
    </source>
</reference>
<dbReference type="GO" id="GO:0005509">
    <property type="term" value="F:calcium ion binding"/>
    <property type="evidence" value="ECO:0007669"/>
    <property type="project" value="InterPro"/>
</dbReference>
<keyword evidence="17" id="KW-1185">Reference proteome</keyword>
<dbReference type="CDD" id="cd04039">
    <property type="entry name" value="C2_PSD"/>
    <property type="match status" value="1"/>
</dbReference>
<comment type="catalytic activity">
    <reaction evidence="12">
        <text>a 1,2-diacyl-sn-glycero-3-phospho-L-serine + H(+) = a 1,2-diacyl-sn-glycero-3-phosphoethanolamine + CO2</text>
        <dbReference type="Rhea" id="RHEA:20828"/>
        <dbReference type="ChEBI" id="CHEBI:15378"/>
        <dbReference type="ChEBI" id="CHEBI:16526"/>
        <dbReference type="ChEBI" id="CHEBI:57262"/>
        <dbReference type="ChEBI" id="CHEBI:64612"/>
        <dbReference type="EC" id="4.1.1.65"/>
    </reaction>
</comment>
<dbReference type="Proteomes" id="UP000294933">
    <property type="component" value="Unassembled WGS sequence"/>
</dbReference>
<feature type="region of interest" description="Disordered" evidence="13">
    <location>
        <begin position="210"/>
        <end position="368"/>
    </location>
</feature>
<keyword evidence="12" id="KW-0967">Endosome</keyword>
<dbReference type="EC" id="4.1.1.65" evidence="12"/>
<dbReference type="Gene3D" id="2.60.40.150">
    <property type="entry name" value="C2 domain"/>
    <property type="match status" value="2"/>
</dbReference>
<feature type="active site" description="Charge relay system; for autoendoproteolytic cleavage activity" evidence="12">
    <location>
        <position position="1095"/>
    </location>
</feature>
<dbReference type="SUPFAM" id="SSF49562">
    <property type="entry name" value="C2 domain (Calcium/lipid-binding domain, CaLB)"/>
    <property type="match status" value="2"/>
</dbReference>
<feature type="domain" description="C2" evidence="14">
    <location>
        <begin position="368"/>
        <end position="490"/>
    </location>
</feature>
<comment type="subunit">
    <text evidence="12">Heterodimer of a large membrane-associated beta subunit and a small pyruvoyl-containing alpha subunit.</text>
</comment>
<dbReference type="Pfam" id="PF00168">
    <property type="entry name" value="C2"/>
    <property type="match status" value="2"/>
</dbReference>
<dbReference type="GO" id="GO:0010008">
    <property type="term" value="C:endosome membrane"/>
    <property type="evidence" value="ECO:0007669"/>
    <property type="project" value="UniProtKB-SubCell"/>
</dbReference>
<feature type="compositionally biased region" description="Basic and acidic residues" evidence="13">
    <location>
        <begin position="272"/>
        <end position="290"/>
    </location>
</feature>
<dbReference type="AlphaFoldDB" id="A0A4Y7QF85"/>
<dbReference type="InterPro" id="IPR035892">
    <property type="entry name" value="C2_domain_sf"/>
</dbReference>
<dbReference type="Pfam" id="PF02666">
    <property type="entry name" value="PS_Dcarbxylase"/>
    <property type="match status" value="1"/>
</dbReference>
<dbReference type="InterPro" id="IPR003817">
    <property type="entry name" value="PS_Dcarbxylase"/>
</dbReference>
<proteinExistence type="inferred from homology"/>
<dbReference type="EMBL" id="ML170163">
    <property type="protein sequence ID" value="TDL25752.1"/>
    <property type="molecule type" value="Genomic_DNA"/>
</dbReference>
<feature type="chain" id="PRO_5023379499" description="Phosphatidylserine decarboxylase 2 beta chain" evidence="12">
    <location>
        <begin position="1"/>
        <end position="1094"/>
    </location>
</feature>
<dbReference type="STRING" id="50990.A0A4Y7QF85"/>
<dbReference type="PANTHER" id="PTHR10067:SF17">
    <property type="entry name" value="PHOSPHATIDYLSERINE DECARBOXYLASE PROENZYME 2"/>
    <property type="match status" value="1"/>
</dbReference>
<dbReference type="SUPFAM" id="SSF47473">
    <property type="entry name" value="EF-hand"/>
    <property type="match status" value="1"/>
</dbReference>
<keyword evidence="7 12" id="KW-0865">Zymogen</keyword>
<keyword evidence="3 12" id="KW-0210">Decarboxylase</keyword>
<accession>A0A4Y7QF85</accession>
<evidence type="ECO:0000256" key="7">
    <source>
        <dbReference type="ARBA" id="ARBA00023145"/>
    </source>
</evidence>
<feature type="active site" description="Charge relay system; for autoendoproteolytic cleavage activity" evidence="12">
    <location>
        <position position="1008"/>
    </location>
</feature>
<dbReference type="InterPro" id="IPR018247">
    <property type="entry name" value="EF_Hand_1_Ca_BS"/>
</dbReference>
<dbReference type="PROSITE" id="PS50222">
    <property type="entry name" value="EF_HAND_2"/>
    <property type="match status" value="1"/>
</dbReference>
<comment type="pathway">
    <text evidence="12">Phospholipid metabolism; phosphatidylethanolamine biosynthesis; phosphatidylethanolamine from CDP-diacylglycerol: step 2/2.</text>
</comment>
<evidence type="ECO:0000259" key="14">
    <source>
        <dbReference type="PROSITE" id="PS50004"/>
    </source>
</evidence>
<evidence type="ECO:0000256" key="6">
    <source>
        <dbReference type="ARBA" id="ARBA00023136"/>
    </source>
</evidence>
<dbReference type="InterPro" id="IPR000008">
    <property type="entry name" value="C2_dom"/>
</dbReference>
<evidence type="ECO:0000256" key="4">
    <source>
        <dbReference type="ARBA" id="ARBA00022837"/>
    </source>
</evidence>
<evidence type="ECO:0000256" key="8">
    <source>
        <dbReference type="ARBA" id="ARBA00023209"/>
    </source>
</evidence>
<dbReference type="VEuPathDB" id="FungiDB:BD410DRAFT_743571"/>
<dbReference type="HAMAP" id="MF_00663">
    <property type="entry name" value="PS_decarb_PSD_B_type2"/>
    <property type="match status" value="1"/>
</dbReference>
<feature type="region of interest" description="Disordered" evidence="13">
    <location>
        <begin position="1136"/>
        <end position="1164"/>
    </location>
</feature>
<feature type="compositionally biased region" description="Polar residues" evidence="13">
    <location>
        <begin position="331"/>
        <end position="347"/>
    </location>
</feature>
<keyword evidence="10 12" id="KW-1208">Phospholipid metabolism</keyword>
<evidence type="ECO:0000313" key="16">
    <source>
        <dbReference type="EMBL" id="TDL25752.1"/>
    </source>
</evidence>
<evidence type="ECO:0000256" key="3">
    <source>
        <dbReference type="ARBA" id="ARBA00022793"/>
    </source>
</evidence>
<dbReference type="GO" id="GO:0016540">
    <property type="term" value="P:protein autoprocessing"/>
    <property type="evidence" value="ECO:0007669"/>
    <property type="project" value="UniProtKB-UniRule"/>
</dbReference>
<comment type="pathway">
    <text evidence="1">Lipid metabolism.</text>
</comment>
<dbReference type="GO" id="GO:0005795">
    <property type="term" value="C:Golgi stack"/>
    <property type="evidence" value="ECO:0007669"/>
    <property type="project" value="UniProtKB-UniRule"/>
</dbReference>
<dbReference type="GO" id="GO:0000139">
    <property type="term" value="C:Golgi membrane"/>
    <property type="evidence" value="ECO:0007669"/>
    <property type="project" value="UniProtKB-SubCell"/>
</dbReference>
<dbReference type="PROSITE" id="PS00018">
    <property type="entry name" value="EF_HAND_1"/>
    <property type="match status" value="1"/>
</dbReference>
<evidence type="ECO:0000256" key="9">
    <source>
        <dbReference type="ARBA" id="ARBA00023239"/>
    </source>
</evidence>
<evidence type="ECO:0000259" key="15">
    <source>
        <dbReference type="PROSITE" id="PS50222"/>
    </source>
</evidence>
<feature type="chain" id="PRO_5023379498" description="Phosphatidylserine decarboxylase 2 alpha chain" evidence="12">
    <location>
        <begin position="1095"/>
        <end position="1164"/>
    </location>
</feature>
<keyword evidence="8 12" id="KW-0594">Phospholipid biosynthesis</keyword>
<comment type="function">
    <text evidence="12">Catalyzes the formation of phosphatidylethanolamine (PtdEtn) from phosphatidylserine (PtdSer). Plays a central role in phospholipid metabolism and in the interorganelle trafficking of phosphatidylserine.</text>
</comment>
<feature type="compositionally biased region" description="Low complexity" evidence="13">
    <location>
        <begin position="1142"/>
        <end position="1157"/>
    </location>
</feature>
<dbReference type="Gene3D" id="1.10.238.10">
    <property type="entry name" value="EF-hand"/>
    <property type="match status" value="1"/>
</dbReference>
<dbReference type="NCBIfam" id="TIGR00163">
    <property type="entry name" value="PS_decarb"/>
    <property type="match status" value="1"/>
</dbReference>
<feature type="compositionally biased region" description="Low complexity" evidence="13">
    <location>
        <begin position="301"/>
        <end position="316"/>
    </location>
</feature>
<feature type="active site" description="Schiff-base intermediate with substrate; via pyruvic acid; for decarboxylase activity" evidence="12">
    <location>
        <position position="1095"/>
    </location>
</feature>
<keyword evidence="12" id="KW-0333">Golgi apparatus</keyword>
<feature type="active site" description="Charge relay system; for autoendoproteolytic cleavage activity" evidence="12">
    <location>
        <position position="950"/>
    </location>
</feature>
<keyword evidence="5 12" id="KW-0443">Lipid metabolism</keyword>
<sequence>MAAPKKALKIRRALKTAARFPARVSGGRGSGRNRMSPAAGELPLVLLRVQIVRCAELAAKDKNGTSDPFVAVSLARNRFQTPVSKRTLNPVYAQKDATFDFPIYLSLADKLGVLELVVWDKDLLKKDYLGEAALSLESWFKDPNAAGFDDINNMPFSVDVVSSRASTHATGTIEVKLGFVKPQQVNHSMTFEEIYNELVRRSRHADISLLSAPPTEGIGTIRSHSLEDHNNGHPIPTFEDDGLSSDEGEPNWEEDDDEREYPPSPAPELADDQDHAEAEPEHDSEPHPEPEPEELTPIASPPLVEASPSASPAAKPQKGGKFPKVFRRPQGSRQASTESTLAPSISSKDGKPTRPGLPHGKSKRFKKSWGNKKKAYNFTTANDILGVVVLEIQGAEDLPRLKNLTRTGWDMDPFVVISFGKKVFRTRVVRHSRNPVWDEKVLFHVRRYESEFKVQLTVLDWDKLSSNDHVGDAYFDLSELTQNAPQKDPKTGLYPEDTTGASDMREMKVNLSTAKEMPWEARHNPVLTVRAKYQPYDALRQRFWRQYLKQYDTDDTGMLSRLELTSMLDSLGSTLSRETVDGFFTRHGKQPKQSELTVDEAIQCLEAEVCRPASEKKRLEEDHEIGLDTSIPSTPMFLANWNDNEISGGENGGKLLGLENLDFSGAPVHPSAVLNSQQHELEMSPPPAAYPTEPAQQKLSDIAQPFIHSASTRVPMSFQPSVDVPRIEAPEPTRQASTSSSEGYDSGTNSDDSFERVINIKNCPLCHRPRLNSKAEMDIVTHLAVCASQDPSRVDRIVVGNFVTASQAQRKWYTKVISKVSSGNYKLGANSANIIVQNRITGQLEEEKMQVYVRLGIRLLYKGAKSRMEGARARRLLKSLSIKQGMKYDSPESAREIPAFVEFHKLNVEELADPLESFKTFNQFFYRKLKSDARPVKDPEDHSRLVSCADCRMMAFETVSEATQIWIKGREFSVARLLGPAYKDQADKYVGGALAVFRLAPQDYHRFHSPVDGVIGPMTYIAGEYYTVNPQAIRTSLDVYGENARKIVPIDSPCFGRVMAVCVGAMMVGSIKTTVNEGDEIKRGQEFGYFAFGGSTIVLLFEKATVEWDEDLLINGRASLETLVRVGMGVGRSIKGRRVAPKSKSSLSASPSPGSGAHLKLPST</sequence>
<feature type="region of interest" description="Disordered" evidence="13">
    <location>
        <begin position="725"/>
        <end position="751"/>
    </location>
</feature>
<dbReference type="PROSITE" id="PS50004">
    <property type="entry name" value="C2"/>
    <property type="match status" value="2"/>
</dbReference>